<evidence type="ECO:0000313" key="1">
    <source>
        <dbReference type="EMBL" id="THG35183.1"/>
    </source>
</evidence>
<dbReference type="InterPro" id="IPR032675">
    <property type="entry name" value="LRR_dom_sf"/>
</dbReference>
<name>A0A4S4FWL7_9MICO</name>
<dbReference type="OrthoDB" id="4873032at2"/>
<keyword evidence="2" id="KW-1185">Reference proteome</keyword>
<protein>
    <recommendedName>
        <fullName evidence="3">Leucine-rich repeat domain-containing protein</fullName>
    </recommendedName>
</protein>
<evidence type="ECO:0000313" key="2">
    <source>
        <dbReference type="Proteomes" id="UP000307380"/>
    </source>
</evidence>
<dbReference type="Gene3D" id="3.80.10.10">
    <property type="entry name" value="Ribonuclease Inhibitor"/>
    <property type="match status" value="1"/>
</dbReference>
<accession>A0A4S4FWL7</accession>
<dbReference type="EMBL" id="SSSN01000003">
    <property type="protein sequence ID" value="THG35183.1"/>
    <property type="molecule type" value="Genomic_DNA"/>
</dbReference>
<organism evidence="1 2">
    <name type="scientific">Orlajensenia flava</name>
    <dbReference type="NCBI Taxonomy" id="2565934"/>
    <lineage>
        <taxon>Bacteria</taxon>
        <taxon>Bacillati</taxon>
        <taxon>Actinomycetota</taxon>
        <taxon>Actinomycetes</taxon>
        <taxon>Micrococcales</taxon>
        <taxon>Microbacteriaceae</taxon>
        <taxon>Orlajensenia</taxon>
    </lineage>
</organism>
<proteinExistence type="predicted"/>
<comment type="caution">
    <text evidence="1">The sequence shown here is derived from an EMBL/GenBank/DDBJ whole genome shotgun (WGS) entry which is preliminary data.</text>
</comment>
<dbReference type="RefSeq" id="WP_136422323.1">
    <property type="nucleotide sequence ID" value="NZ_SSSN01000003.1"/>
</dbReference>
<evidence type="ECO:0008006" key="3">
    <source>
        <dbReference type="Google" id="ProtNLM"/>
    </source>
</evidence>
<gene>
    <name evidence="1" type="ORF">E6C70_03720</name>
</gene>
<reference evidence="1 2" key="1">
    <citation type="submission" date="2019-04" db="EMBL/GenBank/DDBJ databases">
        <authorList>
            <person name="Jiang L."/>
        </authorList>
    </citation>
    <scope>NUCLEOTIDE SEQUENCE [LARGE SCALE GENOMIC DNA]</scope>
    <source>
        <strain evidence="1 2">YIM 131861</strain>
    </source>
</reference>
<dbReference type="Proteomes" id="UP000307380">
    <property type="component" value="Unassembled WGS sequence"/>
</dbReference>
<sequence length="209" mass="22483">MSGIGSSAFENARWRAQDALWLDHSNLSTLDVEWLEPIRRLTVWAVKMPAGLLASLPNLESLDFRGGSGTDAAFVEGCAGLRSLSINQVRGLSDLSHLTSLTHLRALDLFGLPQVTHFPSLEPLGELSTASIGSMRGLTGISGLLAAPSLTDLRLLKRVGVSLADARAIRDKTSIERFEWMAEDVPKNCGLPPVASSTNGSQTFVLQIF</sequence>
<dbReference type="AlphaFoldDB" id="A0A4S4FWL7"/>
<dbReference type="SUPFAM" id="SSF52058">
    <property type="entry name" value="L domain-like"/>
    <property type="match status" value="1"/>
</dbReference>